<dbReference type="PANTHER" id="PTHR37951:SF1">
    <property type="entry name" value="TYPE VI SECRETION SYSTEM COMPONENT TSSA1"/>
    <property type="match status" value="1"/>
</dbReference>
<dbReference type="NCBIfam" id="TIGR03363">
    <property type="entry name" value="VI_chp_8"/>
    <property type="match status" value="1"/>
</dbReference>
<evidence type="ECO:0000313" key="3">
    <source>
        <dbReference type="Proteomes" id="UP000716322"/>
    </source>
</evidence>
<feature type="domain" description="ImpA N-terminal" evidence="1">
    <location>
        <begin position="8"/>
        <end position="130"/>
    </location>
</feature>
<evidence type="ECO:0000313" key="2">
    <source>
        <dbReference type="EMBL" id="NIA56559.1"/>
    </source>
</evidence>
<dbReference type="EMBL" id="JAAQOM010000015">
    <property type="protein sequence ID" value="NIA56559.1"/>
    <property type="molecule type" value="Genomic_DNA"/>
</dbReference>
<keyword evidence="3" id="KW-1185">Reference proteome</keyword>
<evidence type="ECO:0000259" key="1">
    <source>
        <dbReference type="Pfam" id="PF06812"/>
    </source>
</evidence>
<protein>
    <submittedName>
        <fullName evidence="2">Type VI secretion system protein TssA</fullName>
    </submittedName>
</protein>
<dbReference type="InterPro" id="IPR017740">
    <property type="entry name" value="TssA-like"/>
</dbReference>
<dbReference type="PANTHER" id="PTHR37951">
    <property type="entry name" value="CYTOPLASMIC PROTEIN-RELATED"/>
    <property type="match status" value="1"/>
</dbReference>
<dbReference type="Pfam" id="PF06812">
    <property type="entry name" value="ImpA_N"/>
    <property type="match status" value="1"/>
</dbReference>
<sequence length="328" mass="35611">MLNLDRLLAPVSADKPCGDDLAFSSEIDAIVRARQADDPSLEQGAWVTDLKEADWKFVARQCAQLIETRSKDLQLAVWLAEAAARTEGLRALGDSLLLVAMLCERYWDGLYPLPDEDGVERRIGNLAWLAARIAPWLRDVPLTEGPHGHALREFDVARMEGGDALLKLEAVRQRTSPAFAANLMRDCEHCAAAIDRLENSVDAVLGADGPSFSAARSGLESLVLFVKPALKDAAPVPVPVAADVVVAMPVHSPVPAGQLQSRAQALAQLRAVAEYFRRTEPHSPVAYLADKAAHWGEQPLHVWLRAVVKDDAAFAQIEEMLGVGARPS</sequence>
<name>A0ABX0PJG1_9BURK</name>
<dbReference type="InterPro" id="IPR010657">
    <property type="entry name" value="ImpA_N"/>
</dbReference>
<proteinExistence type="predicted"/>
<comment type="caution">
    <text evidence="2">The sequence shown here is derived from an EMBL/GenBank/DDBJ whole genome shotgun (WGS) entry which is preliminary data.</text>
</comment>
<accession>A0ABX0PJG1</accession>
<gene>
    <name evidence="2" type="primary">tssA</name>
    <name evidence="2" type="ORF">HAV22_23300</name>
</gene>
<dbReference type="Proteomes" id="UP000716322">
    <property type="component" value="Unassembled WGS sequence"/>
</dbReference>
<dbReference type="RefSeq" id="WP_166862247.1">
    <property type="nucleotide sequence ID" value="NZ_JAAQOM010000015.1"/>
</dbReference>
<organism evidence="2 3">
    <name type="scientific">Telluria antibiotica</name>
    <dbReference type="NCBI Taxonomy" id="2717319"/>
    <lineage>
        <taxon>Bacteria</taxon>
        <taxon>Pseudomonadati</taxon>
        <taxon>Pseudomonadota</taxon>
        <taxon>Betaproteobacteria</taxon>
        <taxon>Burkholderiales</taxon>
        <taxon>Oxalobacteraceae</taxon>
        <taxon>Telluria group</taxon>
        <taxon>Telluria</taxon>
    </lineage>
</organism>
<reference evidence="2 3" key="1">
    <citation type="submission" date="2020-03" db="EMBL/GenBank/DDBJ databases">
        <title>Genome sequence of strain Massilia sp. TW-1.</title>
        <authorList>
            <person name="Chaudhary D.K."/>
        </authorList>
    </citation>
    <scope>NUCLEOTIDE SEQUENCE [LARGE SCALE GENOMIC DNA]</scope>
    <source>
        <strain evidence="2 3">TW-1</strain>
    </source>
</reference>